<evidence type="ECO:0000256" key="1">
    <source>
        <dbReference type="ARBA" id="ARBA00022723"/>
    </source>
</evidence>
<dbReference type="AlphaFoldDB" id="A0A8T2VQ20"/>
<reference evidence="7" key="1">
    <citation type="submission" date="2021-08" db="EMBL/GenBank/DDBJ databases">
        <title>WGS assembly of Ceratopteris richardii.</title>
        <authorList>
            <person name="Marchant D.B."/>
            <person name="Chen G."/>
            <person name="Jenkins J."/>
            <person name="Shu S."/>
            <person name="Leebens-Mack J."/>
            <person name="Grimwood J."/>
            <person name="Schmutz J."/>
            <person name="Soltis P."/>
            <person name="Soltis D."/>
            <person name="Chen Z.-H."/>
        </authorList>
    </citation>
    <scope>NUCLEOTIDE SEQUENCE</scope>
    <source>
        <strain evidence="7">Whitten #5841</strain>
        <tissue evidence="7">Leaf</tissue>
    </source>
</reference>
<evidence type="ECO:0000256" key="5">
    <source>
        <dbReference type="SAM" id="MobiDB-lite"/>
    </source>
</evidence>
<dbReference type="InterPro" id="IPR000679">
    <property type="entry name" value="Znf_GATA"/>
</dbReference>
<dbReference type="Gene3D" id="3.30.50.10">
    <property type="entry name" value="Erythroid Transcription Factor GATA-1, subunit A"/>
    <property type="match status" value="1"/>
</dbReference>
<dbReference type="SMART" id="SM00401">
    <property type="entry name" value="ZnF_GATA"/>
    <property type="match status" value="1"/>
</dbReference>
<feature type="compositionally biased region" description="Basic residues" evidence="5">
    <location>
        <begin position="267"/>
        <end position="276"/>
    </location>
</feature>
<dbReference type="CDD" id="cd00202">
    <property type="entry name" value="ZnF_GATA"/>
    <property type="match status" value="1"/>
</dbReference>
<evidence type="ECO:0000256" key="3">
    <source>
        <dbReference type="ARBA" id="ARBA00022833"/>
    </source>
</evidence>
<dbReference type="PANTHER" id="PTHR47255">
    <property type="entry name" value="GATA TRANSCRIPTION FACTOR 22-RELATED"/>
    <property type="match status" value="1"/>
</dbReference>
<dbReference type="Proteomes" id="UP000825935">
    <property type="component" value="Chromosome 1"/>
</dbReference>
<dbReference type="SUPFAM" id="SSF57716">
    <property type="entry name" value="Glucocorticoid receptor-like (DNA-binding domain)"/>
    <property type="match status" value="1"/>
</dbReference>
<evidence type="ECO:0000256" key="2">
    <source>
        <dbReference type="ARBA" id="ARBA00022771"/>
    </source>
</evidence>
<keyword evidence="2 4" id="KW-0863">Zinc-finger</keyword>
<evidence type="ECO:0000313" key="7">
    <source>
        <dbReference type="EMBL" id="KAH7447766.1"/>
    </source>
</evidence>
<organism evidence="7 8">
    <name type="scientific">Ceratopteris richardii</name>
    <name type="common">Triangle waterfern</name>
    <dbReference type="NCBI Taxonomy" id="49495"/>
    <lineage>
        <taxon>Eukaryota</taxon>
        <taxon>Viridiplantae</taxon>
        <taxon>Streptophyta</taxon>
        <taxon>Embryophyta</taxon>
        <taxon>Tracheophyta</taxon>
        <taxon>Polypodiopsida</taxon>
        <taxon>Polypodiidae</taxon>
        <taxon>Polypodiales</taxon>
        <taxon>Pteridineae</taxon>
        <taxon>Pteridaceae</taxon>
        <taxon>Parkerioideae</taxon>
        <taxon>Ceratopteris</taxon>
    </lineage>
</organism>
<feature type="region of interest" description="Disordered" evidence="5">
    <location>
        <begin position="263"/>
        <end position="282"/>
    </location>
</feature>
<dbReference type="GO" id="GO:0008270">
    <property type="term" value="F:zinc ion binding"/>
    <property type="evidence" value="ECO:0007669"/>
    <property type="project" value="UniProtKB-KW"/>
</dbReference>
<keyword evidence="1" id="KW-0479">Metal-binding</keyword>
<dbReference type="PROSITE" id="PS50114">
    <property type="entry name" value="GATA_ZN_FINGER_2"/>
    <property type="match status" value="1"/>
</dbReference>
<dbReference type="GO" id="GO:0043565">
    <property type="term" value="F:sequence-specific DNA binding"/>
    <property type="evidence" value="ECO:0007669"/>
    <property type="project" value="InterPro"/>
</dbReference>
<dbReference type="PANTHER" id="PTHR47255:SF4">
    <property type="entry name" value="GATA ZINC FINGER DOMAIN-CONTAINING PROTEIN 12"/>
    <property type="match status" value="1"/>
</dbReference>
<name>A0A8T2VQ20_CERRI</name>
<dbReference type="InterPro" id="IPR052138">
    <property type="entry name" value="GATA_ZnFinger_Domain"/>
</dbReference>
<gene>
    <name evidence="7" type="ORF">KP509_01G120400</name>
</gene>
<keyword evidence="3" id="KW-0862">Zinc</keyword>
<evidence type="ECO:0000313" key="8">
    <source>
        <dbReference type="Proteomes" id="UP000825935"/>
    </source>
</evidence>
<feature type="region of interest" description="Disordered" evidence="5">
    <location>
        <begin position="307"/>
        <end position="331"/>
    </location>
</feature>
<protein>
    <recommendedName>
        <fullName evidence="6">GATA-type domain-containing protein</fullName>
    </recommendedName>
</protein>
<proteinExistence type="predicted"/>
<sequence>MLAMIQDYTCYGGGTGLSAGNLAASADVHYMTCRDCCGHFHEISYMQMLRMSLLEDEGTEFSAASIVDKGNPGLPACEEGTKHIAMPDSQSCSRLTYFLPCAAVEGKHEACTESEVRTTGKIEGNAENDDNLTCLRLGFPMHPSSTLEVLQSSQEKELTQKPCSNAQLRSPTNSDGVARVCSLCGTSKTPLWRSGPMGAKSLCNACGIRSKKATKLALVAASELNINRAPGTAHISCMIGNMHTSSGMKKAIKRKMTFDDVTADTRKHSRRPHHTFQNHTFDDRSSVKSNSCLTLAFRDGTQSPCPACPRTGVSSQTSSLSTSRSRPLTSQYASSEDADALLFPKEEEQAAFLLMALSCGLVLANCSA</sequence>
<evidence type="ECO:0000259" key="6">
    <source>
        <dbReference type="PROSITE" id="PS50114"/>
    </source>
</evidence>
<dbReference type="InterPro" id="IPR013088">
    <property type="entry name" value="Znf_NHR/GATA"/>
</dbReference>
<dbReference type="Pfam" id="PF00320">
    <property type="entry name" value="GATA"/>
    <property type="match status" value="1"/>
</dbReference>
<keyword evidence="8" id="KW-1185">Reference proteome</keyword>
<comment type="caution">
    <text evidence="7">The sequence shown here is derived from an EMBL/GenBank/DDBJ whole genome shotgun (WGS) entry which is preliminary data.</text>
</comment>
<dbReference type="OrthoDB" id="2162994at2759"/>
<dbReference type="GO" id="GO:0006355">
    <property type="term" value="P:regulation of DNA-templated transcription"/>
    <property type="evidence" value="ECO:0007669"/>
    <property type="project" value="InterPro"/>
</dbReference>
<feature type="domain" description="GATA-type" evidence="6">
    <location>
        <begin position="175"/>
        <end position="211"/>
    </location>
</feature>
<accession>A0A8T2VQ20</accession>
<evidence type="ECO:0000256" key="4">
    <source>
        <dbReference type="PROSITE-ProRule" id="PRU00094"/>
    </source>
</evidence>
<dbReference type="EMBL" id="CM035406">
    <property type="protein sequence ID" value="KAH7447766.1"/>
    <property type="molecule type" value="Genomic_DNA"/>
</dbReference>
<feature type="compositionally biased region" description="Low complexity" evidence="5">
    <location>
        <begin position="314"/>
        <end position="331"/>
    </location>
</feature>